<feature type="coiled-coil region" evidence="1">
    <location>
        <begin position="8"/>
        <end position="117"/>
    </location>
</feature>
<keyword evidence="3" id="KW-1185">Reference proteome</keyword>
<proteinExistence type="predicted"/>
<accession>A0ABW5QDE7</accession>
<dbReference type="EMBL" id="JBHUMZ010000049">
    <property type="protein sequence ID" value="MFD2639937.1"/>
    <property type="molecule type" value="Genomic_DNA"/>
</dbReference>
<evidence type="ECO:0000313" key="3">
    <source>
        <dbReference type="Proteomes" id="UP001597452"/>
    </source>
</evidence>
<dbReference type="RefSeq" id="WP_377329994.1">
    <property type="nucleotide sequence ID" value="NZ_JBHUMZ010000049.1"/>
</dbReference>
<keyword evidence="1" id="KW-0175">Coiled coil</keyword>
<comment type="caution">
    <text evidence="2">The sequence shown here is derived from an EMBL/GenBank/DDBJ whole genome shotgun (WGS) entry which is preliminary data.</text>
</comment>
<reference evidence="3" key="1">
    <citation type="journal article" date="2019" name="Int. J. Syst. Evol. Microbiol.">
        <title>The Global Catalogue of Microorganisms (GCM) 10K type strain sequencing project: providing services to taxonomists for standard genome sequencing and annotation.</title>
        <authorList>
            <consortium name="The Broad Institute Genomics Platform"/>
            <consortium name="The Broad Institute Genome Sequencing Center for Infectious Disease"/>
            <person name="Wu L."/>
            <person name="Ma J."/>
        </authorList>
    </citation>
    <scope>NUCLEOTIDE SEQUENCE [LARGE SCALE GENOMIC DNA]</scope>
    <source>
        <strain evidence="3">TISTR 1571</strain>
    </source>
</reference>
<dbReference type="Proteomes" id="UP001597452">
    <property type="component" value="Unassembled WGS sequence"/>
</dbReference>
<name>A0ABW5QDE7_9BACI</name>
<organism evidence="2 3">
    <name type="scientific">Piscibacillus salipiscarius</name>
    <dbReference type="NCBI Taxonomy" id="299480"/>
    <lineage>
        <taxon>Bacteria</taxon>
        <taxon>Bacillati</taxon>
        <taxon>Bacillota</taxon>
        <taxon>Bacilli</taxon>
        <taxon>Bacillales</taxon>
        <taxon>Bacillaceae</taxon>
        <taxon>Piscibacillus</taxon>
    </lineage>
</organism>
<evidence type="ECO:0000313" key="2">
    <source>
        <dbReference type="EMBL" id="MFD2639937.1"/>
    </source>
</evidence>
<sequence length="118" mass="14273">MSESKQDAIQLQQKLIYLQSELKKKQKRIDEIEHSHHYLLIEQLKKENQEFRKKQEDLGEHLSSLEIKLEHYKRLLDVANIKVNMYQNALEKLEHDHQQLKEELIELQGCNQKEEDLK</sequence>
<evidence type="ECO:0000256" key="1">
    <source>
        <dbReference type="SAM" id="Coils"/>
    </source>
</evidence>
<gene>
    <name evidence="2" type="ORF">ACFSW4_13795</name>
</gene>
<protein>
    <submittedName>
        <fullName evidence="2">Uncharacterized protein</fullName>
    </submittedName>
</protein>